<dbReference type="GO" id="GO:0005737">
    <property type="term" value="C:cytoplasm"/>
    <property type="evidence" value="ECO:0007669"/>
    <property type="project" value="UniProtKB-ARBA"/>
</dbReference>
<dbReference type="PROSITE" id="PS51462">
    <property type="entry name" value="NUDIX"/>
    <property type="match status" value="1"/>
</dbReference>
<dbReference type="GO" id="GO:0046872">
    <property type="term" value="F:metal ion binding"/>
    <property type="evidence" value="ECO:0007669"/>
    <property type="project" value="UniProtKB-KW"/>
</dbReference>
<keyword evidence="5 14" id="KW-0813">Transport</keyword>
<feature type="transmembrane region" description="Helical" evidence="14">
    <location>
        <begin position="329"/>
        <end position="348"/>
    </location>
</feature>
<evidence type="ECO:0000256" key="3">
    <source>
        <dbReference type="ARBA" id="ARBA00004651"/>
    </source>
</evidence>
<evidence type="ECO:0000256" key="9">
    <source>
        <dbReference type="ARBA" id="ARBA00022842"/>
    </source>
</evidence>
<dbReference type="InterPro" id="IPR024041">
    <property type="entry name" value="NH4_transpt_AmtB-like_dom"/>
</dbReference>
<keyword evidence="10 14" id="KW-1133">Transmembrane helix</keyword>
<evidence type="ECO:0000256" key="2">
    <source>
        <dbReference type="ARBA" id="ARBA00001946"/>
    </source>
</evidence>
<dbReference type="Pfam" id="PF00909">
    <property type="entry name" value="Ammonium_transp"/>
    <property type="match status" value="1"/>
</dbReference>
<dbReference type="GO" id="GO:0005886">
    <property type="term" value="C:plasma membrane"/>
    <property type="evidence" value="ECO:0007669"/>
    <property type="project" value="UniProtKB-SubCell"/>
</dbReference>
<feature type="transmembrane region" description="Helical" evidence="14">
    <location>
        <begin position="485"/>
        <end position="503"/>
    </location>
</feature>
<evidence type="ECO:0000256" key="12">
    <source>
        <dbReference type="ARBA" id="ARBA00023177"/>
    </source>
</evidence>
<keyword evidence="7" id="KW-0479">Metal-binding</keyword>
<evidence type="ECO:0000256" key="1">
    <source>
        <dbReference type="ARBA" id="ARBA00001936"/>
    </source>
</evidence>
<feature type="transmembrane region" description="Helical" evidence="14">
    <location>
        <begin position="252"/>
        <end position="274"/>
    </location>
</feature>
<feature type="transmembrane region" description="Helical" evidence="14">
    <location>
        <begin position="509"/>
        <end position="529"/>
    </location>
</feature>
<keyword evidence="6 14" id="KW-0812">Transmembrane</keyword>
<evidence type="ECO:0000313" key="17">
    <source>
        <dbReference type="Proteomes" id="UP000187406"/>
    </source>
</evidence>
<dbReference type="Gene3D" id="3.90.79.10">
    <property type="entry name" value="Nucleoside Triphosphate Pyrophosphohydrolase"/>
    <property type="match status" value="1"/>
</dbReference>
<dbReference type="PANTHER" id="PTHR43029:SF17">
    <property type="entry name" value="TRANSPORTER 2, PUTATIVE-RELATED"/>
    <property type="match status" value="1"/>
</dbReference>
<evidence type="ECO:0000256" key="7">
    <source>
        <dbReference type="ARBA" id="ARBA00022723"/>
    </source>
</evidence>
<name>A0A1Q3C0E1_CEPFO</name>
<keyword evidence="9" id="KW-0460">Magnesium</keyword>
<comment type="subcellular location">
    <subcellularLocation>
        <location evidence="3 14">Cell membrane</location>
        <topology evidence="3 14">Multi-pass membrane protein</topology>
    </subcellularLocation>
</comment>
<evidence type="ECO:0000256" key="5">
    <source>
        <dbReference type="ARBA" id="ARBA00022448"/>
    </source>
</evidence>
<comment type="caution">
    <text evidence="16">The sequence shown here is derived from an EMBL/GenBank/DDBJ whole genome shotgun (WGS) entry which is preliminary data.</text>
</comment>
<dbReference type="CDD" id="cd03426">
    <property type="entry name" value="NUDIX_CoAse_Nudt7"/>
    <property type="match status" value="1"/>
</dbReference>
<dbReference type="Pfam" id="PF00293">
    <property type="entry name" value="NUDIX"/>
    <property type="match status" value="1"/>
</dbReference>
<dbReference type="AlphaFoldDB" id="A0A1Q3C0E1"/>
<evidence type="ECO:0000313" key="16">
    <source>
        <dbReference type="EMBL" id="GAV73588.1"/>
    </source>
</evidence>
<dbReference type="GO" id="GO:0010945">
    <property type="term" value="F:coenzyme A diphosphatase activity"/>
    <property type="evidence" value="ECO:0007669"/>
    <property type="project" value="InterPro"/>
</dbReference>
<keyword evidence="17" id="KW-1185">Reference proteome</keyword>
<keyword evidence="12 14" id="KW-0924">Ammonia transport</keyword>
<evidence type="ECO:0000256" key="4">
    <source>
        <dbReference type="ARBA" id="ARBA00005887"/>
    </source>
</evidence>
<keyword evidence="11 14" id="KW-0472">Membrane</keyword>
<feature type="transmembrane region" description="Helical" evidence="14">
    <location>
        <begin position="355"/>
        <end position="380"/>
    </location>
</feature>
<dbReference type="EMBL" id="BDDD01001118">
    <property type="protein sequence ID" value="GAV73588.1"/>
    <property type="molecule type" value="Genomic_DNA"/>
</dbReference>
<gene>
    <name evidence="16" type="ORF">CFOL_v3_17072</name>
</gene>
<feature type="transmembrane region" description="Helical" evidence="14">
    <location>
        <begin position="422"/>
        <end position="439"/>
    </location>
</feature>
<reference evidence="17" key="1">
    <citation type="submission" date="2016-04" db="EMBL/GenBank/DDBJ databases">
        <title>Cephalotus genome sequencing.</title>
        <authorList>
            <person name="Fukushima K."/>
            <person name="Hasebe M."/>
            <person name="Fang X."/>
        </authorList>
    </citation>
    <scope>NUCLEOTIDE SEQUENCE [LARGE SCALE GENOMIC DNA]</scope>
    <source>
        <strain evidence="17">cv. St1</strain>
    </source>
</reference>
<feature type="domain" description="Nudix hydrolase" evidence="15">
    <location>
        <begin position="66"/>
        <end position="201"/>
    </location>
</feature>
<evidence type="ECO:0000259" key="15">
    <source>
        <dbReference type="PROSITE" id="PS51462"/>
    </source>
</evidence>
<dbReference type="OrthoDB" id="534912at2759"/>
<dbReference type="PROSITE" id="PS01219">
    <property type="entry name" value="AMMONIUM_TRANSP"/>
    <property type="match status" value="1"/>
</dbReference>
<evidence type="ECO:0000256" key="6">
    <source>
        <dbReference type="ARBA" id="ARBA00022692"/>
    </source>
</evidence>
<dbReference type="FunFam" id="3.90.79.10:FF:000036">
    <property type="entry name" value="Nudix hydrolase 11"/>
    <property type="match status" value="1"/>
</dbReference>
<protein>
    <recommendedName>
        <fullName evidence="14">Ammonium transporter</fullName>
    </recommendedName>
</protein>
<comment type="similarity">
    <text evidence="4 14">Belongs to the ammonia transporter channel (TC 1.A.11.2) family.</text>
</comment>
<dbReference type="Gene3D" id="1.10.3430.10">
    <property type="entry name" value="Ammonium transporter AmtB like domains"/>
    <property type="match status" value="1"/>
</dbReference>
<feature type="transmembrane region" description="Helical" evidence="14">
    <location>
        <begin position="392"/>
        <end position="410"/>
    </location>
</feature>
<dbReference type="GO" id="GO:0015937">
    <property type="term" value="P:coenzyme A biosynthetic process"/>
    <property type="evidence" value="ECO:0007669"/>
    <property type="project" value="UniProtKB-ARBA"/>
</dbReference>
<sequence length="663" mass="71851">MDSEMRFVSCCQSPSLQRLAMQLQFYKPPSAHEKLEDDVDAIGSTFGLMETVAAESDEICRVNCRDRRAAVLICLFEGHEGELRVILTKRSMKLSSHPGDVSLPGGKMEEGDADDSATALREALEEIGLDPDLVQVVATLEHFISQHQLIVVPVVGILIRIGDFKPVLNTDEVDAVFDVPLEMFLKELSYNTKTMAAASVVPTAYQQGTTAAVPDWLNKGDNAWQMTSATLVGMQAMPGLVILYAGLVKKKWALNSAFMALYGFAAVMPIWILWGYKMSFGNQLLPFWGTAGHSGSQDFLTIQAVLPSTQYKNITAAATPLYSMSVMVFFQYAFSAVTVVLLAGSLLCRMSFKAWMIFVPLWVTFSYSVVAFSIWGGGFLFQWGIMDYSGGYVVHLASGAAGFTAAYWVGPRLKEDREEFPPNNLLIALAGAGILWMGWSGFNGGDPFAANVDSSLAVLNTHICAATSLLVWTCWDLVFFGKPSVIGAIQGMITGLVCITPGAGLVQGWAAIIMGIASGTVPWYTMMCLSRKLPLLQSVDDTLGVVHTHAIAGTLGGALTGLFAHPDLCNMFLVVPNSLGAFYGSRGGIQFLKQLVGALFVIGWNVLVTSIIMQVIKLLTPLRLTQEELEIGDYAVHGEEAYALAGQGCRELSTMNNRNNDVV</sequence>
<keyword evidence="8" id="KW-0378">Hydrolase</keyword>
<dbReference type="PANTHER" id="PTHR43029">
    <property type="entry name" value="AMMONIUM TRANSPORTER MEP2"/>
    <property type="match status" value="1"/>
</dbReference>
<dbReference type="InterPro" id="IPR000086">
    <property type="entry name" value="NUDIX_hydrolase_dom"/>
</dbReference>
<dbReference type="InterPro" id="IPR045121">
    <property type="entry name" value="CoAse"/>
</dbReference>
<dbReference type="InParanoid" id="A0A1Q3C0E1"/>
<dbReference type="FunCoup" id="A0A1Q3C0E1">
    <property type="interactions" value="361"/>
</dbReference>
<comment type="cofactor">
    <cofactor evidence="1">
        <name>Mn(2+)</name>
        <dbReference type="ChEBI" id="CHEBI:29035"/>
    </cofactor>
</comment>
<evidence type="ECO:0000256" key="13">
    <source>
        <dbReference type="ARBA" id="ARBA00023211"/>
    </source>
</evidence>
<dbReference type="GO" id="GO:0008893">
    <property type="term" value="F:guanosine-3',5'-bis(diphosphate) 3'-diphosphatase activity"/>
    <property type="evidence" value="ECO:0007669"/>
    <property type="project" value="UniProtKB-ARBA"/>
</dbReference>
<dbReference type="FunFam" id="1.10.3430.10:FF:000005">
    <property type="entry name" value="Ammonium transporter"/>
    <property type="match status" value="1"/>
</dbReference>
<dbReference type="SUPFAM" id="SSF111352">
    <property type="entry name" value="Ammonium transporter"/>
    <property type="match status" value="1"/>
</dbReference>
<dbReference type="STRING" id="3775.A0A1Q3C0E1"/>
<dbReference type="Proteomes" id="UP000187406">
    <property type="component" value="Unassembled WGS sequence"/>
</dbReference>
<dbReference type="InterPro" id="IPR002229">
    <property type="entry name" value="RhesusRHD"/>
</dbReference>
<dbReference type="InterPro" id="IPR001905">
    <property type="entry name" value="Ammonium_transpt"/>
</dbReference>
<keyword evidence="13" id="KW-0464">Manganese</keyword>
<evidence type="ECO:0000256" key="14">
    <source>
        <dbReference type="RuleBase" id="RU362002"/>
    </source>
</evidence>
<proteinExistence type="inferred from homology"/>
<organism evidence="16 17">
    <name type="scientific">Cephalotus follicularis</name>
    <name type="common">Albany pitcher plant</name>
    <dbReference type="NCBI Taxonomy" id="3775"/>
    <lineage>
        <taxon>Eukaryota</taxon>
        <taxon>Viridiplantae</taxon>
        <taxon>Streptophyta</taxon>
        <taxon>Embryophyta</taxon>
        <taxon>Tracheophyta</taxon>
        <taxon>Spermatophyta</taxon>
        <taxon>Magnoliopsida</taxon>
        <taxon>eudicotyledons</taxon>
        <taxon>Gunneridae</taxon>
        <taxon>Pentapetalae</taxon>
        <taxon>rosids</taxon>
        <taxon>fabids</taxon>
        <taxon>Oxalidales</taxon>
        <taxon>Cephalotaceae</taxon>
        <taxon>Cephalotus</taxon>
    </lineage>
</organism>
<accession>A0A1Q3C0E1</accession>
<dbReference type="InterPro" id="IPR015797">
    <property type="entry name" value="NUDIX_hydrolase-like_dom_sf"/>
</dbReference>
<evidence type="ECO:0000256" key="10">
    <source>
        <dbReference type="ARBA" id="ARBA00022989"/>
    </source>
</evidence>
<comment type="cofactor">
    <cofactor evidence="2">
        <name>Mg(2+)</name>
        <dbReference type="ChEBI" id="CHEBI:18420"/>
    </cofactor>
</comment>
<dbReference type="SUPFAM" id="SSF55811">
    <property type="entry name" value="Nudix"/>
    <property type="match status" value="1"/>
</dbReference>
<dbReference type="InterPro" id="IPR029020">
    <property type="entry name" value="Ammonium/urea_transptr"/>
</dbReference>
<feature type="transmembrane region" description="Helical" evidence="14">
    <location>
        <begin position="595"/>
        <end position="616"/>
    </location>
</feature>
<feature type="transmembrane region" description="Helical" evidence="14">
    <location>
        <begin position="459"/>
        <end position="478"/>
    </location>
</feature>
<dbReference type="InterPro" id="IPR018047">
    <property type="entry name" value="Ammonium_transpt_CS"/>
</dbReference>
<feature type="transmembrane region" description="Helical" evidence="14">
    <location>
        <begin position="223"/>
        <end position="245"/>
    </location>
</feature>
<dbReference type="NCBIfam" id="TIGR00836">
    <property type="entry name" value="amt"/>
    <property type="match status" value="1"/>
</dbReference>
<dbReference type="PRINTS" id="PR00342">
    <property type="entry name" value="RHESUSRHD"/>
</dbReference>
<dbReference type="GO" id="GO:0008519">
    <property type="term" value="F:ammonium channel activity"/>
    <property type="evidence" value="ECO:0007669"/>
    <property type="project" value="InterPro"/>
</dbReference>
<evidence type="ECO:0000256" key="8">
    <source>
        <dbReference type="ARBA" id="ARBA00022801"/>
    </source>
</evidence>
<dbReference type="GO" id="GO:0006637">
    <property type="term" value="P:acyl-CoA metabolic process"/>
    <property type="evidence" value="ECO:0007669"/>
    <property type="project" value="UniProtKB-ARBA"/>
</dbReference>
<evidence type="ECO:0000256" key="11">
    <source>
        <dbReference type="ARBA" id="ARBA00023136"/>
    </source>
</evidence>